<dbReference type="Proteomes" id="UP001501057">
    <property type="component" value="Unassembled WGS sequence"/>
</dbReference>
<evidence type="ECO:0000313" key="2">
    <source>
        <dbReference type="Proteomes" id="UP001501057"/>
    </source>
</evidence>
<dbReference type="EMBL" id="BAAAME010000011">
    <property type="protein sequence ID" value="GAA1753750.1"/>
    <property type="molecule type" value="Genomic_DNA"/>
</dbReference>
<dbReference type="Gene3D" id="3.40.50.450">
    <property type="match status" value="1"/>
</dbReference>
<organism evidence="1 2">
    <name type="scientific">Aeromicrobium alkaliterrae</name>
    <dbReference type="NCBI Taxonomy" id="302168"/>
    <lineage>
        <taxon>Bacteria</taxon>
        <taxon>Bacillati</taxon>
        <taxon>Actinomycetota</taxon>
        <taxon>Actinomycetes</taxon>
        <taxon>Propionibacteriales</taxon>
        <taxon>Nocardioidaceae</taxon>
        <taxon>Aeromicrobium</taxon>
    </lineage>
</organism>
<comment type="caution">
    <text evidence="1">The sequence shown here is derived from an EMBL/GenBank/DDBJ whole genome shotgun (WGS) entry which is preliminary data.</text>
</comment>
<evidence type="ECO:0000313" key="1">
    <source>
        <dbReference type="EMBL" id="GAA1753750.1"/>
    </source>
</evidence>
<accession>A0ABN2KE27</accession>
<reference evidence="1 2" key="1">
    <citation type="journal article" date="2019" name="Int. J. Syst. Evol. Microbiol.">
        <title>The Global Catalogue of Microorganisms (GCM) 10K type strain sequencing project: providing services to taxonomists for standard genome sequencing and annotation.</title>
        <authorList>
            <consortium name="The Broad Institute Genomics Platform"/>
            <consortium name="The Broad Institute Genome Sequencing Center for Infectious Disease"/>
            <person name="Wu L."/>
            <person name="Ma J."/>
        </authorList>
    </citation>
    <scope>NUCLEOTIDE SEQUENCE [LARGE SCALE GENOMIC DNA]</scope>
    <source>
        <strain evidence="1 2">JCM 13518</strain>
    </source>
</reference>
<evidence type="ECO:0008006" key="3">
    <source>
        <dbReference type="Google" id="ProtNLM"/>
    </source>
</evidence>
<keyword evidence="2" id="KW-1185">Reference proteome</keyword>
<dbReference type="RefSeq" id="WP_344204298.1">
    <property type="nucleotide sequence ID" value="NZ_BAAAME010000011.1"/>
</dbReference>
<proteinExistence type="predicted"/>
<gene>
    <name evidence="1" type="ORF">GCM10009710_36640</name>
</gene>
<name>A0ABN2KE27_9ACTN</name>
<sequence length="291" mass="31800">MPFHATVVQVLVASPGDTQAERTAILTDTSRWNGRNAQGRGFILSPWLYELHATPIYGDRPQAIINRQGVDRSDVVVAVFGTKLGTPTGVDVSGTVEEIKRAHELGKPVHVYFSAADLPHDADLQDLAALKDFKEAFEGLYSTYSDPADVARQVRDALEYDLDAFDALPAPVAAAGARLDVSHEHQTEQSGIDKKGKVKYRHIVRDLVIKNSGDGDAEDLCFKVELVDDGGPVHLDAESDDDGWVTVGDLSDGSSRSWTCFPMARRADIRVLTRWAENGNVHTKTFTTTVT</sequence>
<protein>
    <recommendedName>
        <fullName evidence="3">DUF4062 domain-containing protein</fullName>
    </recommendedName>
</protein>